<gene>
    <name evidence="9" type="ORF">RZ57_06875</name>
</gene>
<evidence type="ECO:0000256" key="3">
    <source>
        <dbReference type="ARBA" id="ARBA00022475"/>
    </source>
</evidence>
<sequence length="341" mass="38598">MKKQIFNEENVSIEKKIEPKQEFDATKVSVEDETEQLTAELIIEKGFTPSRFWIRGLLAVLVLFGLAVIARSVQCLIDSVQAHQWIDLAFAIVFFMVSLAGIGAIILEWYWLVYLRKHQDTQHISKQLLMDELLVTSGQDNVVICHQILADLKSLPHIAVAKQRWQSQLNEAYNAKEVLYLFSENVLKPLDTQVKQIIAKSATENAIIVAVSPLVIVDMLMIAWRNIALVNKISRLYGMRLGYLSRLKLFKMVLTNMVFAGATEMATDVGMDFFSQNLTAKVSLRAAQGIGVGLLTARLGIKAMEFCRPIAFQKEERPKISEIRQQLLIAVKNRFFAKNEA</sequence>
<evidence type="ECO:0000256" key="1">
    <source>
        <dbReference type="ARBA" id="ARBA00004429"/>
    </source>
</evidence>
<evidence type="ECO:0000313" key="9">
    <source>
        <dbReference type="EMBL" id="AKO32830.1"/>
    </source>
</evidence>
<comment type="subcellular location">
    <subcellularLocation>
        <location evidence="1">Cell inner membrane</location>
        <topology evidence="1">Multi-pass membrane protein</topology>
    </subcellularLocation>
    <subcellularLocation>
        <location evidence="8">Cell membrane</location>
        <topology evidence="8">Multi-pass membrane protein</topology>
    </subcellularLocation>
</comment>
<dbReference type="NCBIfam" id="TIGR01620">
    <property type="entry name" value="hyp_HI0043"/>
    <property type="match status" value="1"/>
</dbReference>
<comment type="similarity">
    <text evidence="2 8">Belongs to the UPF0283 family.</text>
</comment>
<dbReference type="Pfam" id="PF05128">
    <property type="entry name" value="DUF697"/>
    <property type="match status" value="1"/>
</dbReference>
<feature type="transmembrane region" description="Helical" evidence="8">
    <location>
        <begin position="85"/>
        <end position="112"/>
    </location>
</feature>
<evidence type="ECO:0000256" key="4">
    <source>
        <dbReference type="ARBA" id="ARBA00022519"/>
    </source>
</evidence>
<evidence type="ECO:0000256" key="6">
    <source>
        <dbReference type="ARBA" id="ARBA00022989"/>
    </source>
</evidence>
<dbReference type="HAMAP" id="MF_01085">
    <property type="entry name" value="UPF0283"/>
    <property type="match status" value="1"/>
</dbReference>
<evidence type="ECO:0000256" key="5">
    <source>
        <dbReference type="ARBA" id="ARBA00022692"/>
    </source>
</evidence>
<accession>A0AAC8ZB99</accession>
<dbReference type="PANTHER" id="PTHR39342">
    <property type="entry name" value="UPF0283 MEMBRANE PROTEIN YCJF"/>
    <property type="match status" value="1"/>
</dbReference>
<evidence type="ECO:0000256" key="2">
    <source>
        <dbReference type="ARBA" id="ARBA00008255"/>
    </source>
</evidence>
<organism evidence="9 10">
    <name type="scientific">Haemophilus ducreyi</name>
    <dbReference type="NCBI Taxonomy" id="730"/>
    <lineage>
        <taxon>Bacteria</taxon>
        <taxon>Pseudomonadati</taxon>
        <taxon>Pseudomonadota</taxon>
        <taxon>Gammaproteobacteria</taxon>
        <taxon>Pasteurellales</taxon>
        <taxon>Pasteurellaceae</taxon>
        <taxon>Haemophilus</taxon>
    </lineage>
</organism>
<proteinExistence type="inferred from homology"/>
<evidence type="ECO:0000313" key="10">
    <source>
        <dbReference type="Proteomes" id="UP000060132"/>
    </source>
</evidence>
<keyword evidence="6 8" id="KW-1133">Transmembrane helix</keyword>
<evidence type="ECO:0000256" key="8">
    <source>
        <dbReference type="HAMAP-Rule" id="MF_01085"/>
    </source>
</evidence>
<keyword evidence="4" id="KW-0997">Cell inner membrane</keyword>
<dbReference type="GO" id="GO:0005886">
    <property type="term" value="C:plasma membrane"/>
    <property type="evidence" value="ECO:0007669"/>
    <property type="project" value="UniProtKB-SubCell"/>
</dbReference>
<dbReference type="EMBL" id="CP011219">
    <property type="protein sequence ID" value="AKO32830.1"/>
    <property type="molecule type" value="Genomic_DNA"/>
</dbReference>
<feature type="transmembrane region" description="Helical" evidence="8">
    <location>
        <begin position="205"/>
        <end position="224"/>
    </location>
</feature>
<dbReference type="RefSeq" id="WP_064083126.1">
    <property type="nucleotide sequence ID" value="NZ_CP011218.1"/>
</dbReference>
<keyword evidence="3 8" id="KW-1003">Cell membrane</keyword>
<keyword evidence="5 8" id="KW-0812">Transmembrane</keyword>
<protein>
    <recommendedName>
        <fullName evidence="8">UPF0283 membrane protein RZ57_06875</fullName>
    </recommendedName>
</protein>
<dbReference type="InterPro" id="IPR006507">
    <property type="entry name" value="UPF0283"/>
</dbReference>
<dbReference type="PANTHER" id="PTHR39342:SF1">
    <property type="entry name" value="UPF0283 MEMBRANE PROTEIN YCJF"/>
    <property type="match status" value="1"/>
</dbReference>
<dbReference type="AlphaFoldDB" id="A0AAC8ZB99"/>
<dbReference type="InterPro" id="IPR021147">
    <property type="entry name" value="DUF697"/>
</dbReference>
<keyword evidence="7 8" id="KW-0472">Membrane</keyword>
<dbReference type="Proteomes" id="UP000060132">
    <property type="component" value="Chromosome"/>
</dbReference>
<name>A0AAC8ZB99_HAEDC</name>
<feature type="transmembrane region" description="Helical" evidence="8">
    <location>
        <begin position="52"/>
        <end position="73"/>
    </location>
</feature>
<evidence type="ECO:0000256" key="7">
    <source>
        <dbReference type="ARBA" id="ARBA00023136"/>
    </source>
</evidence>
<reference evidence="9 10" key="1">
    <citation type="journal article" date="2015" name="PLoS Negl. Trop. Dis.">
        <title>Haemophilus ducreyi Cutaneous Ulcer Strains Are Nearly Identical to Class I Genital Ulcer Strains.</title>
        <authorList>
            <person name="Gangaiah D."/>
            <person name="Webb K.M."/>
            <person name="Humphreys T.L."/>
            <person name="Fortney K.R."/>
            <person name="Toh E."/>
            <person name="Tai A."/>
            <person name="Katz S.S."/>
            <person name="Pillay A."/>
            <person name="Chen C.Y."/>
            <person name="Roberts S.A."/>
            <person name="Munson R.S.Jr."/>
            <person name="Spinola S.M."/>
        </authorList>
    </citation>
    <scope>NUCLEOTIDE SEQUENCE [LARGE SCALE GENOMIC DNA]</scope>
    <source>
        <strain evidence="10">CLU2</strain>
    </source>
</reference>